<dbReference type="AlphaFoldDB" id="Q1JWD5"/>
<reference evidence="2" key="2">
    <citation type="submission" date="2006-05" db="EMBL/GenBank/DDBJ databases">
        <title>Sequencing of the draft genome and assembly of Desulfuromonas acetoxidans DSM 684.</title>
        <authorList>
            <consortium name="US DOE Joint Genome Institute (JGI-PGF)"/>
            <person name="Copeland A."/>
            <person name="Lucas S."/>
            <person name="Lapidus A."/>
            <person name="Barry K."/>
            <person name="Detter J.C."/>
            <person name="Glavina del Rio T."/>
            <person name="Hammon N."/>
            <person name="Israni S."/>
            <person name="Dalin E."/>
            <person name="Tice H."/>
            <person name="Bruce D."/>
            <person name="Pitluck S."/>
            <person name="Richardson P."/>
        </authorList>
    </citation>
    <scope>NUCLEOTIDE SEQUENCE [LARGE SCALE GENOMIC DNA]</scope>
    <source>
        <strain evidence="2">DSM 684</strain>
    </source>
</reference>
<comment type="caution">
    <text evidence="2">The sequence shown here is derived from an EMBL/GenBank/DDBJ whole genome shotgun (WGS) entry which is preliminary data.</text>
</comment>
<name>Q1JWD5_DESA6</name>
<keyword evidence="1" id="KW-0472">Membrane</keyword>
<accession>Q1JWD5</accession>
<keyword evidence="1" id="KW-0812">Transmembrane</keyword>
<evidence type="ECO:0000313" key="3">
    <source>
        <dbReference type="Proteomes" id="UP000005695"/>
    </source>
</evidence>
<evidence type="ECO:0000256" key="1">
    <source>
        <dbReference type="SAM" id="Phobius"/>
    </source>
</evidence>
<protein>
    <submittedName>
        <fullName evidence="2">Uncharacterized protein</fullName>
    </submittedName>
</protein>
<reference evidence="2" key="1">
    <citation type="submission" date="2006-05" db="EMBL/GenBank/DDBJ databases">
        <title>Annotation of the draft genome assembly of Desulfuromonas acetoxidans DSM 684.</title>
        <authorList>
            <consortium name="US DOE Joint Genome Institute (JGI-ORNL)"/>
            <person name="Larimer F."/>
            <person name="Land M."/>
            <person name="Hauser L."/>
        </authorList>
    </citation>
    <scope>NUCLEOTIDE SEQUENCE [LARGE SCALE GENOMIC DNA]</scope>
    <source>
        <strain evidence="2">DSM 684</strain>
    </source>
</reference>
<dbReference type="EMBL" id="AAEW02000022">
    <property type="protein sequence ID" value="EAT14548.1"/>
    <property type="molecule type" value="Genomic_DNA"/>
</dbReference>
<keyword evidence="3" id="KW-1185">Reference proteome</keyword>
<gene>
    <name evidence="2" type="ORF">Dace_0347</name>
</gene>
<organism evidence="2 3">
    <name type="scientific">Desulfuromonas acetoxidans (strain DSM 684 / 11070)</name>
    <dbReference type="NCBI Taxonomy" id="281689"/>
    <lineage>
        <taxon>Bacteria</taxon>
        <taxon>Pseudomonadati</taxon>
        <taxon>Thermodesulfobacteriota</taxon>
        <taxon>Desulfuromonadia</taxon>
        <taxon>Desulfuromonadales</taxon>
        <taxon>Desulfuromonadaceae</taxon>
        <taxon>Desulfuromonas</taxon>
    </lineage>
</organism>
<keyword evidence="1" id="KW-1133">Transmembrane helix</keyword>
<dbReference type="Proteomes" id="UP000005695">
    <property type="component" value="Unassembled WGS sequence"/>
</dbReference>
<evidence type="ECO:0000313" key="2">
    <source>
        <dbReference type="EMBL" id="EAT14548.1"/>
    </source>
</evidence>
<proteinExistence type="predicted"/>
<sequence length="72" mass="7561">MKKFAVSLGVIGLVLNLVGGVSALFGVYLIAFKAGVEMFGWGNAKTFGYLFLCVGLCLVAGGVLLASYVRNR</sequence>
<feature type="transmembrane region" description="Helical" evidence="1">
    <location>
        <begin position="47"/>
        <end position="69"/>
    </location>
</feature>
<dbReference type="RefSeq" id="WP_006002523.1">
    <property type="nucleotide sequence ID" value="NZ_AAEW02000022.1"/>
</dbReference>